<comment type="caution">
    <text evidence="22">The sequence shown here is derived from an EMBL/GenBank/DDBJ whole genome shotgun (WGS) entry which is preliminary data.</text>
</comment>
<organism evidence="22 23">
    <name type="scientific">Celerinatantimonas yamalensis</name>
    <dbReference type="NCBI Taxonomy" id="559956"/>
    <lineage>
        <taxon>Bacteria</taxon>
        <taxon>Pseudomonadati</taxon>
        <taxon>Pseudomonadota</taxon>
        <taxon>Gammaproteobacteria</taxon>
        <taxon>Celerinatantimonadaceae</taxon>
        <taxon>Celerinatantimonas</taxon>
    </lineage>
</organism>
<keyword evidence="18 21" id="KW-0472">Membrane</keyword>
<evidence type="ECO:0000256" key="7">
    <source>
        <dbReference type="ARBA" id="ARBA00022516"/>
    </source>
</evidence>
<dbReference type="GO" id="GO:0004143">
    <property type="term" value="F:ATP-dependent diacylglycerol kinase activity"/>
    <property type="evidence" value="ECO:0007669"/>
    <property type="project" value="UniProtKB-EC"/>
</dbReference>
<keyword evidence="13 21" id="KW-0418">Kinase</keyword>
<evidence type="ECO:0000256" key="2">
    <source>
        <dbReference type="ARBA" id="ARBA00004429"/>
    </source>
</evidence>
<keyword evidence="6" id="KW-1003">Cell membrane</keyword>
<sequence length="122" mass="13319">MKPKKTGFSRIIQATRCSIAGFRLAWSGEAAFRQEIYVVIPLICLSIWFPVSAVEHLLLVGSLILVLVVELLNSAIEAAIDRVGPEWHELSGRAKDLGSASVLLCIILAVLIWIVIIVDVAL</sequence>
<keyword evidence="20 21" id="KW-1208">Phospholipid metabolism</keyword>
<dbReference type="CDD" id="cd14264">
    <property type="entry name" value="DAGK_IM"/>
    <property type="match status" value="1"/>
</dbReference>
<evidence type="ECO:0000313" key="22">
    <source>
        <dbReference type="EMBL" id="MFM2484608.1"/>
    </source>
</evidence>
<protein>
    <recommendedName>
        <fullName evidence="5 21">Diacylglycerol kinase</fullName>
        <ecNumber evidence="4 21">2.7.1.107</ecNumber>
    </recommendedName>
</protein>
<comment type="catalytic activity">
    <reaction evidence="21">
        <text>a 1,2-diacyl-sn-glycerol + ATP = a 1,2-diacyl-sn-glycero-3-phosphate + ADP + H(+)</text>
        <dbReference type="Rhea" id="RHEA:10272"/>
        <dbReference type="ChEBI" id="CHEBI:15378"/>
        <dbReference type="ChEBI" id="CHEBI:17815"/>
        <dbReference type="ChEBI" id="CHEBI:30616"/>
        <dbReference type="ChEBI" id="CHEBI:58608"/>
        <dbReference type="ChEBI" id="CHEBI:456216"/>
        <dbReference type="EC" id="2.7.1.107"/>
    </reaction>
</comment>
<comment type="cofactor">
    <cofactor evidence="1">
        <name>Mg(2+)</name>
        <dbReference type="ChEBI" id="CHEBI:18420"/>
    </cofactor>
</comment>
<dbReference type="InterPro" id="IPR033718">
    <property type="entry name" value="DAGK_prok"/>
</dbReference>
<keyword evidence="8 21" id="KW-0997">Cell inner membrane</keyword>
<evidence type="ECO:0000256" key="21">
    <source>
        <dbReference type="RuleBase" id="RU363065"/>
    </source>
</evidence>
<evidence type="ECO:0000256" key="14">
    <source>
        <dbReference type="ARBA" id="ARBA00022840"/>
    </source>
</evidence>
<name>A0ABW9G6D2_9GAMM</name>
<evidence type="ECO:0000256" key="6">
    <source>
        <dbReference type="ARBA" id="ARBA00022475"/>
    </source>
</evidence>
<gene>
    <name evidence="22" type="ORF">ABUE30_05930</name>
</gene>
<reference evidence="22 23" key="1">
    <citation type="journal article" date="2013" name="Int. J. Syst. Evol. Microbiol.">
        <title>Celerinatantimonas yamalensis sp. nov., a cold-adapted diazotrophic bacterium from a cold permafrost brine.</title>
        <authorList>
            <person name="Shcherbakova V."/>
            <person name="Chuvilskaya N."/>
            <person name="Rivkina E."/>
            <person name="Demidov N."/>
            <person name="Uchaeva V."/>
            <person name="Suetin S."/>
            <person name="Suzina N."/>
            <person name="Gilichinsky D."/>
        </authorList>
    </citation>
    <scope>NUCLEOTIDE SEQUENCE [LARGE SCALE GENOMIC DNA]</scope>
    <source>
        <strain evidence="22 23">C7</strain>
    </source>
</reference>
<keyword evidence="15" id="KW-0460">Magnesium</keyword>
<keyword evidence="12 21" id="KW-0547">Nucleotide-binding</keyword>
<dbReference type="Proteomes" id="UP001629953">
    <property type="component" value="Unassembled WGS sequence"/>
</dbReference>
<dbReference type="PANTHER" id="PTHR34299:SF1">
    <property type="entry name" value="DIACYLGLYCEROL KINASE"/>
    <property type="match status" value="1"/>
</dbReference>
<evidence type="ECO:0000256" key="12">
    <source>
        <dbReference type="ARBA" id="ARBA00022741"/>
    </source>
</evidence>
<feature type="transmembrane region" description="Helical" evidence="21">
    <location>
        <begin position="97"/>
        <end position="118"/>
    </location>
</feature>
<feature type="transmembrane region" description="Helical" evidence="21">
    <location>
        <begin position="57"/>
        <end position="76"/>
    </location>
</feature>
<evidence type="ECO:0000256" key="20">
    <source>
        <dbReference type="ARBA" id="ARBA00023264"/>
    </source>
</evidence>
<evidence type="ECO:0000256" key="4">
    <source>
        <dbReference type="ARBA" id="ARBA00012133"/>
    </source>
</evidence>
<dbReference type="Pfam" id="PF01219">
    <property type="entry name" value="DAGK_prokar"/>
    <property type="match status" value="1"/>
</dbReference>
<evidence type="ECO:0000256" key="5">
    <source>
        <dbReference type="ARBA" id="ARBA00017575"/>
    </source>
</evidence>
<accession>A0ABW9G6D2</accession>
<evidence type="ECO:0000256" key="16">
    <source>
        <dbReference type="ARBA" id="ARBA00022989"/>
    </source>
</evidence>
<dbReference type="PANTHER" id="PTHR34299">
    <property type="entry name" value="DIACYLGLYCEROL KINASE"/>
    <property type="match status" value="1"/>
</dbReference>
<comment type="subcellular location">
    <subcellularLocation>
        <location evidence="2 21">Cell inner membrane</location>
        <topology evidence="2 21">Multi-pass membrane protein</topology>
    </subcellularLocation>
</comment>
<dbReference type="EMBL" id="JBEQCT010000002">
    <property type="protein sequence ID" value="MFM2484608.1"/>
    <property type="molecule type" value="Genomic_DNA"/>
</dbReference>
<evidence type="ECO:0000256" key="11">
    <source>
        <dbReference type="ARBA" id="ARBA00022723"/>
    </source>
</evidence>
<keyword evidence="7" id="KW-0444">Lipid biosynthesis</keyword>
<proteinExistence type="inferred from homology"/>
<comment type="similarity">
    <text evidence="3 21">Belongs to the bacterial diacylglycerol kinase family.</text>
</comment>
<keyword evidence="23" id="KW-1185">Reference proteome</keyword>
<dbReference type="Gene3D" id="1.10.287.3610">
    <property type="match status" value="1"/>
</dbReference>
<evidence type="ECO:0000256" key="13">
    <source>
        <dbReference type="ARBA" id="ARBA00022777"/>
    </source>
</evidence>
<keyword evidence="10 21" id="KW-0812">Transmembrane</keyword>
<keyword evidence="11" id="KW-0479">Metal-binding</keyword>
<keyword evidence="17 21" id="KW-0443">Lipid metabolism</keyword>
<evidence type="ECO:0000256" key="19">
    <source>
        <dbReference type="ARBA" id="ARBA00023209"/>
    </source>
</evidence>
<dbReference type="RefSeq" id="WP_408622792.1">
    <property type="nucleotide sequence ID" value="NZ_JBEQCT010000002.1"/>
</dbReference>
<comment type="function">
    <text evidence="21">Catalyzes the ATP-dependent phosphorylation of sn-l,2-diacylglycerol (DAG) to phosphatidic acid. Involved in the recycling of diacylglycerol produced as a by-product during membrane-derived oligosaccharide (MDO) biosynthesis.</text>
</comment>
<evidence type="ECO:0000256" key="10">
    <source>
        <dbReference type="ARBA" id="ARBA00022692"/>
    </source>
</evidence>
<evidence type="ECO:0000256" key="18">
    <source>
        <dbReference type="ARBA" id="ARBA00023136"/>
    </source>
</evidence>
<evidence type="ECO:0000256" key="3">
    <source>
        <dbReference type="ARBA" id="ARBA00005967"/>
    </source>
</evidence>
<feature type="transmembrane region" description="Helical" evidence="21">
    <location>
        <begin position="36"/>
        <end position="51"/>
    </location>
</feature>
<dbReference type="InterPro" id="IPR036945">
    <property type="entry name" value="DAGK_sf"/>
</dbReference>
<evidence type="ECO:0000256" key="17">
    <source>
        <dbReference type="ARBA" id="ARBA00023098"/>
    </source>
</evidence>
<dbReference type="EC" id="2.7.1.107" evidence="4 21"/>
<evidence type="ECO:0000256" key="9">
    <source>
        <dbReference type="ARBA" id="ARBA00022679"/>
    </source>
</evidence>
<evidence type="ECO:0000256" key="8">
    <source>
        <dbReference type="ARBA" id="ARBA00022519"/>
    </source>
</evidence>
<keyword evidence="9 21" id="KW-0808">Transferase</keyword>
<dbReference type="InterPro" id="IPR000829">
    <property type="entry name" value="DAGK"/>
</dbReference>
<evidence type="ECO:0000256" key="15">
    <source>
        <dbReference type="ARBA" id="ARBA00022842"/>
    </source>
</evidence>
<keyword evidence="19" id="KW-0594">Phospholipid biosynthesis</keyword>
<evidence type="ECO:0000256" key="1">
    <source>
        <dbReference type="ARBA" id="ARBA00001946"/>
    </source>
</evidence>
<keyword evidence="16 21" id="KW-1133">Transmembrane helix</keyword>
<keyword evidence="14 21" id="KW-0067">ATP-binding</keyword>
<evidence type="ECO:0000313" key="23">
    <source>
        <dbReference type="Proteomes" id="UP001629953"/>
    </source>
</evidence>